<dbReference type="InterPro" id="IPR012657">
    <property type="entry name" value="23S_rRNA-intervening_sequence"/>
</dbReference>
<dbReference type="NCBIfam" id="NF008911">
    <property type="entry name" value="PRK12275.1-2"/>
    <property type="match status" value="1"/>
</dbReference>
<gene>
    <name evidence="1" type="ORF">PITCH_A1700021</name>
</gene>
<dbReference type="EMBL" id="OJIN01000080">
    <property type="protein sequence ID" value="SPD73145.1"/>
    <property type="molecule type" value="Genomic_DNA"/>
</dbReference>
<dbReference type="AlphaFoldDB" id="A0A445MUJ7"/>
<protein>
    <recommendedName>
        <fullName evidence="2">S23 ribosomal protein</fullName>
    </recommendedName>
</protein>
<evidence type="ECO:0000313" key="1">
    <source>
        <dbReference type="EMBL" id="SPD73145.1"/>
    </source>
</evidence>
<proteinExistence type="predicted"/>
<dbReference type="SUPFAM" id="SSF158446">
    <property type="entry name" value="IVS-encoded protein-like"/>
    <property type="match status" value="1"/>
</dbReference>
<reference evidence="1" key="1">
    <citation type="submission" date="2018-01" db="EMBL/GenBank/DDBJ databases">
        <authorList>
            <person name="Regsiter A."/>
            <person name="William W."/>
        </authorList>
    </citation>
    <scope>NUCLEOTIDE SEQUENCE</scope>
    <source>
        <strain evidence="1">TRIP AH-1</strain>
    </source>
</reference>
<dbReference type="Gene3D" id="1.20.1440.60">
    <property type="entry name" value="23S rRNA-intervening sequence"/>
    <property type="match status" value="1"/>
</dbReference>
<dbReference type="CDD" id="cd16377">
    <property type="entry name" value="23S_rRNA_IVP_like"/>
    <property type="match status" value="1"/>
</dbReference>
<dbReference type="Pfam" id="PF05635">
    <property type="entry name" value="23S_rRNA_IVP"/>
    <property type="match status" value="1"/>
</dbReference>
<name>A0A445MUJ7_9BACT</name>
<sequence>MLKNYRELNVWQKSYHLCLLVYKVTKEFPEDERYGLTAQARRSAVSIPSNIAEGYGRKTTSDYLRFLYIAYGSLCELETQMSISGDLNYIIPDELEKINNVISEIERMLKALLRSLEKKTAGL</sequence>
<dbReference type="PANTHER" id="PTHR38471">
    <property type="entry name" value="FOUR HELIX BUNDLE PROTEIN"/>
    <property type="match status" value="1"/>
</dbReference>
<evidence type="ECO:0008006" key="2">
    <source>
        <dbReference type="Google" id="ProtNLM"/>
    </source>
</evidence>
<accession>A0A445MUJ7</accession>
<dbReference type="InterPro" id="IPR036583">
    <property type="entry name" value="23S_rRNA_IVS_sf"/>
</dbReference>
<organism evidence="1">
    <name type="scientific">uncultured Desulfobacterium sp</name>
    <dbReference type="NCBI Taxonomy" id="201089"/>
    <lineage>
        <taxon>Bacteria</taxon>
        <taxon>Pseudomonadati</taxon>
        <taxon>Thermodesulfobacteriota</taxon>
        <taxon>Desulfobacteria</taxon>
        <taxon>Desulfobacterales</taxon>
        <taxon>Desulfobacteriaceae</taxon>
        <taxon>Desulfobacterium</taxon>
        <taxon>environmental samples</taxon>
    </lineage>
</organism>
<dbReference type="NCBIfam" id="TIGR02436">
    <property type="entry name" value="four helix bundle protein"/>
    <property type="match status" value="1"/>
</dbReference>
<dbReference type="PANTHER" id="PTHR38471:SF2">
    <property type="entry name" value="FOUR HELIX BUNDLE PROTEIN"/>
    <property type="match status" value="1"/>
</dbReference>